<sequence length="171" mass="18336">MTPHTPAELAVTTGARLADIQWAWQAGRAAEVPIGPTWDVARVTRTIGTAVLHRLRARGTPIGLVLEVPLRATVEFLAPPGCSASWPPLTGTRCVASGMMRWPSPGANLRTGVRAACGRRWIVEPNAADVLTTDDDELCEAVAATLARFARAWLADRPTQEVGRGPVRRVS</sequence>
<proteinExistence type="predicted"/>
<comment type="caution">
    <text evidence="1">The sequence shown here is derived from an EMBL/GenBank/DDBJ whole genome shotgun (WGS) entry which is preliminary data.</text>
</comment>
<dbReference type="EMBL" id="JAVRFD010000012">
    <property type="protein sequence ID" value="MDT0545852.1"/>
    <property type="molecule type" value="Genomic_DNA"/>
</dbReference>
<reference evidence="1" key="1">
    <citation type="submission" date="2024-05" db="EMBL/GenBank/DDBJ databases">
        <title>30 novel species of actinomycetes from the DSMZ collection.</title>
        <authorList>
            <person name="Nouioui I."/>
        </authorList>
    </citation>
    <scope>NUCLEOTIDE SEQUENCE</scope>
    <source>
        <strain evidence="1">DSM 41529</strain>
    </source>
</reference>
<keyword evidence="2" id="KW-1185">Reference proteome</keyword>
<evidence type="ECO:0000313" key="2">
    <source>
        <dbReference type="Proteomes" id="UP001180754"/>
    </source>
</evidence>
<gene>
    <name evidence="1" type="ORF">RND15_24525</name>
</gene>
<dbReference type="RefSeq" id="WP_311726335.1">
    <property type="nucleotide sequence ID" value="NZ_JAVRFD010000012.1"/>
</dbReference>
<dbReference type="Proteomes" id="UP001180754">
    <property type="component" value="Unassembled WGS sequence"/>
</dbReference>
<accession>A0ABU2XK99</accession>
<protein>
    <submittedName>
        <fullName evidence="1">Uncharacterized protein</fullName>
    </submittedName>
</protein>
<organism evidence="1 2">
    <name type="scientific">Streptomyces lonegramiae</name>
    <dbReference type="NCBI Taxonomy" id="3075524"/>
    <lineage>
        <taxon>Bacteria</taxon>
        <taxon>Bacillati</taxon>
        <taxon>Actinomycetota</taxon>
        <taxon>Actinomycetes</taxon>
        <taxon>Kitasatosporales</taxon>
        <taxon>Streptomycetaceae</taxon>
        <taxon>Streptomyces</taxon>
    </lineage>
</organism>
<evidence type="ECO:0000313" key="1">
    <source>
        <dbReference type="EMBL" id="MDT0545852.1"/>
    </source>
</evidence>
<name>A0ABU2XK99_9ACTN</name>